<dbReference type="AlphaFoldDB" id="A0A812X7U8"/>
<proteinExistence type="predicted"/>
<dbReference type="Proteomes" id="UP000601435">
    <property type="component" value="Unassembled WGS sequence"/>
</dbReference>
<dbReference type="EMBL" id="CAJNJA010035619">
    <property type="protein sequence ID" value="CAE7709025.1"/>
    <property type="molecule type" value="Genomic_DNA"/>
</dbReference>
<sequence>MTSGASLASKVGESTVADLQQVIGDLSPTELEKFKVALDEATTAARKKQARRRVK</sequence>
<dbReference type="OrthoDB" id="10391538at2759"/>
<organism evidence="1 2">
    <name type="scientific">Symbiodinium necroappetens</name>
    <dbReference type="NCBI Taxonomy" id="1628268"/>
    <lineage>
        <taxon>Eukaryota</taxon>
        <taxon>Sar</taxon>
        <taxon>Alveolata</taxon>
        <taxon>Dinophyceae</taxon>
        <taxon>Suessiales</taxon>
        <taxon>Symbiodiniaceae</taxon>
        <taxon>Symbiodinium</taxon>
    </lineage>
</organism>
<keyword evidence="2" id="KW-1185">Reference proteome</keyword>
<gene>
    <name evidence="1" type="ORF">SNEC2469_LOCUS20451</name>
</gene>
<evidence type="ECO:0000313" key="2">
    <source>
        <dbReference type="Proteomes" id="UP000601435"/>
    </source>
</evidence>
<protein>
    <submittedName>
        <fullName evidence="1">Uncharacterized protein</fullName>
    </submittedName>
</protein>
<evidence type="ECO:0000313" key="1">
    <source>
        <dbReference type="EMBL" id="CAE7709025.1"/>
    </source>
</evidence>
<comment type="caution">
    <text evidence="1">The sequence shown here is derived from an EMBL/GenBank/DDBJ whole genome shotgun (WGS) entry which is preliminary data.</text>
</comment>
<feature type="non-terminal residue" evidence="1">
    <location>
        <position position="1"/>
    </location>
</feature>
<accession>A0A812X7U8</accession>
<reference evidence="1" key="1">
    <citation type="submission" date="2021-02" db="EMBL/GenBank/DDBJ databases">
        <authorList>
            <person name="Dougan E. K."/>
            <person name="Rhodes N."/>
            <person name="Thang M."/>
            <person name="Chan C."/>
        </authorList>
    </citation>
    <scope>NUCLEOTIDE SEQUENCE</scope>
</reference>
<name>A0A812X7U8_9DINO</name>